<reference evidence="1" key="1">
    <citation type="submission" date="2019-01" db="EMBL/GenBank/DDBJ databases">
        <title>Whole genome sequencing of Salmonella enterica.</title>
        <authorList>
            <person name="Cao G."/>
        </authorList>
    </citation>
    <scope>NUCLEOTIDE SEQUENCE [LARGE SCALE GENOMIC DNA]</scope>
    <source>
        <strain evidence="1">CFSAN074594</strain>
    </source>
</reference>
<dbReference type="AlphaFoldDB" id="A0A4Q1DIF6"/>
<dbReference type="EMBL" id="SDIQ01000044">
    <property type="protein sequence ID" value="RXL17155.1"/>
    <property type="molecule type" value="Genomic_DNA"/>
</dbReference>
<name>A0A4Q1DIF6_SALER</name>
<dbReference type="InterPro" id="IPR019701">
    <property type="entry name" value="Phage_P22_NinX"/>
</dbReference>
<evidence type="ECO:0000313" key="1">
    <source>
        <dbReference type="EMBL" id="RXL17155.1"/>
    </source>
</evidence>
<proteinExistence type="predicted"/>
<gene>
    <name evidence="1" type="ORF">EKD96_21145</name>
</gene>
<dbReference type="Proteomes" id="UP000839536">
    <property type="component" value="Unassembled WGS sequence"/>
</dbReference>
<sequence>MLMTKVDASQLTGAALDWAVAKALGYTIFMANHDCGPYCWTGNGHLAALTSQHTVIIVGVTGHISIEGPDNVETWQPTTKWCQCGPLITRYLIELSHELVGNDKSVWYGHSDMLDEWYSATSPTEAVCIAAVITMLGESVEVPTELLKE</sequence>
<dbReference type="Pfam" id="PF10765">
    <property type="entry name" value="Phage_P22_NinX"/>
    <property type="match status" value="1"/>
</dbReference>
<protein>
    <submittedName>
        <fullName evidence="1">DUF2591 domain-containing protein</fullName>
    </submittedName>
</protein>
<comment type="caution">
    <text evidence="1">The sequence shown here is derived from an EMBL/GenBank/DDBJ whole genome shotgun (WGS) entry which is preliminary data.</text>
</comment>
<accession>A0A4Q1DIF6</accession>
<organism evidence="1">
    <name type="scientific">Salmonella enterica</name>
    <name type="common">Salmonella choleraesuis</name>
    <dbReference type="NCBI Taxonomy" id="28901"/>
    <lineage>
        <taxon>Bacteria</taxon>
        <taxon>Pseudomonadati</taxon>
        <taxon>Pseudomonadota</taxon>
        <taxon>Gammaproteobacteria</taxon>
        <taxon>Enterobacterales</taxon>
        <taxon>Enterobacteriaceae</taxon>
        <taxon>Salmonella</taxon>
    </lineage>
</organism>